<reference evidence="12" key="3">
    <citation type="submission" date="2025-09" db="UniProtKB">
        <authorList>
            <consortium name="Ensembl"/>
        </authorList>
    </citation>
    <scope>IDENTIFICATION</scope>
</reference>
<dbReference type="AlphaFoldDB" id="A0A8C6KMI9"/>
<keyword evidence="5 9" id="KW-0175">Coiled coil</keyword>
<dbReference type="GO" id="GO:0072377">
    <property type="term" value="P:blood coagulation, common pathway"/>
    <property type="evidence" value="ECO:0007669"/>
    <property type="project" value="TreeGrafter"/>
</dbReference>
<evidence type="ECO:0000256" key="9">
    <source>
        <dbReference type="SAM" id="Coils"/>
    </source>
</evidence>
<reference evidence="12" key="2">
    <citation type="submission" date="2025-08" db="UniProtKB">
        <authorList>
            <consortium name="Ensembl"/>
        </authorList>
    </citation>
    <scope>IDENTIFICATION</scope>
</reference>
<comment type="subcellular location">
    <subcellularLocation>
        <location evidence="1">Secreted</location>
    </subcellularLocation>
</comment>
<evidence type="ECO:0000259" key="11">
    <source>
        <dbReference type="SMART" id="SM01212"/>
    </source>
</evidence>
<dbReference type="Proteomes" id="UP000694548">
    <property type="component" value="Chromosome sgr04"/>
</dbReference>
<evidence type="ECO:0000256" key="8">
    <source>
        <dbReference type="ARBA" id="ARBA00025974"/>
    </source>
</evidence>
<evidence type="ECO:0000256" key="7">
    <source>
        <dbReference type="ARBA" id="ARBA00023157"/>
    </source>
</evidence>
<dbReference type="InterPro" id="IPR037579">
    <property type="entry name" value="FIB_ANG-like"/>
</dbReference>
<keyword evidence="3" id="KW-0356">Hemostasis</keyword>
<keyword evidence="13" id="KW-1185">Reference proteome</keyword>
<dbReference type="InterPro" id="IPR012290">
    <property type="entry name" value="Fibrinogen_a/b/g_coil_dom"/>
</dbReference>
<evidence type="ECO:0000313" key="13">
    <source>
        <dbReference type="Proteomes" id="UP000694548"/>
    </source>
</evidence>
<feature type="signal peptide" evidence="10">
    <location>
        <begin position="1"/>
        <end position="20"/>
    </location>
</feature>
<evidence type="ECO:0000256" key="5">
    <source>
        <dbReference type="ARBA" id="ARBA00023054"/>
    </source>
</evidence>
<feature type="domain" description="Fibrinogen alpha/beta/gamma chain coiled coil" evidence="11">
    <location>
        <begin position="299"/>
        <end position="443"/>
    </location>
</feature>
<protein>
    <recommendedName>
        <fullName evidence="11">Fibrinogen alpha/beta/gamma chain coiled coil domain-containing protein</fullName>
    </recommendedName>
</protein>
<comment type="subunit">
    <text evidence="8">Heterohexamer; disulfide linked. Contains 2 sets of 3 non-identical chains (alpha, beta and gamma). The 2 heterotrimers are in head to head conformation with the N-termini in a small central domain.</text>
</comment>
<dbReference type="SMART" id="SM01212">
    <property type="entry name" value="Fib_alpha"/>
    <property type="match status" value="2"/>
</dbReference>
<dbReference type="GO" id="GO:0005201">
    <property type="term" value="F:extracellular matrix structural constituent"/>
    <property type="evidence" value="ECO:0007669"/>
    <property type="project" value="TreeGrafter"/>
</dbReference>
<evidence type="ECO:0000256" key="3">
    <source>
        <dbReference type="ARBA" id="ARBA00022696"/>
    </source>
</evidence>
<dbReference type="Ensembl" id="ENSNFUT00015007324.1">
    <property type="protein sequence ID" value="ENSNFUP00015006964.1"/>
    <property type="gene ID" value="ENSNFUG00015003447.1"/>
</dbReference>
<dbReference type="GO" id="GO:0030674">
    <property type="term" value="F:protein-macromolecule adaptor activity"/>
    <property type="evidence" value="ECO:0007669"/>
    <property type="project" value="TreeGrafter"/>
</dbReference>
<dbReference type="GO" id="GO:0005102">
    <property type="term" value="F:signaling receptor binding"/>
    <property type="evidence" value="ECO:0007669"/>
    <property type="project" value="InterPro"/>
</dbReference>
<keyword evidence="6" id="KW-0094">Blood coagulation</keyword>
<keyword evidence="4 10" id="KW-0732">Signal</keyword>
<dbReference type="GO" id="GO:0005577">
    <property type="term" value="C:fibrinogen complex"/>
    <property type="evidence" value="ECO:0007669"/>
    <property type="project" value="InterPro"/>
</dbReference>
<evidence type="ECO:0000256" key="6">
    <source>
        <dbReference type="ARBA" id="ARBA00023084"/>
    </source>
</evidence>
<dbReference type="GO" id="GO:0034116">
    <property type="term" value="P:positive regulation of heterotypic cell-cell adhesion"/>
    <property type="evidence" value="ECO:0007669"/>
    <property type="project" value="TreeGrafter"/>
</dbReference>
<dbReference type="Pfam" id="PF08702">
    <property type="entry name" value="Fib_alpha"/>
    <property type="match status" value="2"/>
</dbReference>
<dbReference type="SUPFAM" id="SSF58010">
    <property type="entry name" value="Fibrinogen coiled-coil and central regions"/>
    <property type="match status" value="2"/>
</dbReference>
<evidence type="ECO:0000256" key="4">
    <source>
        <dbReference type="ARBA" id="ARBA00022729"/>
    </source>
</evidence>
<feature type="chain" id="PRO_5034489112" description="Fibrinogen alpha/beta/gamma chain coiled coil domain-containing protein" evidence="10">
    <location>
        <begin position="21"/>
        <end position="530"/>
    </location>
</feature>
<sequence>MKMMRLLVCLVCVAVTQVASQVDPRGARPVEPATRSDKCSTQKEWPFCTDDDWLSKCPSGCRIQGLMDKADHELLKKIEKIRSLLNQNKAKHRSTDQVSKQTYDYLRDRLTTDSGNNNNYYDLAQSLRQRITDMKIRIDNQMNTLAALKNRVKNQVTEMQRLEVDIDIKLRSCKGSCGGYSEYQVDKESYVNLDKQMRQLEAQSAQSVESVGTLYVMKTSSLQTAAAETRFKSKDVGGQKKDDVFSEVKTLQFVLEQEGSSSSPATVSKEPVCLRFMQQKQDGRPTPSSTAINRFRCSEESHVPLCLDDDWTSKCPSGCRLQGLISQAEVEVERKLQTVCRRMTRFKATAEESMLAVTVVYGTVRRALLSRYMSERKFADHAHTLSRNLTSLRKRSNILAQNIKEMNTRVRKQLEEMYRTEVDVDMKLRSCRGSCHSALQLNVKHQDLQTLQTDLNFLDETLNQKPAAPPPNIPQVKLQLRAVYPLKNVKHKTFPMVQLTQFEDVELNNLELGEQTESVNTEKPEGGSEI</sequence>
<reference evidence="12" key="1">
    <citation type="submission" date="2014-08" db="EMBL/GenBank/DDBJ databases">
        <authorList>
            <person name="Senf B."/>
            <person name="Petzold A."/>
            <person name="Downie B.R."/>
            <person name="Koch P."/>
            <person name="Platzer M."/>
        </authorList>
    </citation>
    <scope>NUCLEOTIDE SEQUENCE [LARGE SCALE GENOMIC DNA]</scope>
    <source>
        <strain evidence="12">GRZ</strain>
    </source>
</reference>
<dbReference type="GO" id="GO:0051258">
    <property type="term" value="P:protein polymerization"/>
    <property type="evidence" value="ECO:0007669"/>
    <property type="project" value="InterPro"/>
</dbReference>
<dbReference type="PANTHER" id="PTHR47221">
    <property type="entry name" value="FIBRINOGEN ALPHA CHAIN"/>
    <property type="match status" value="1"/>
</dbReference>
<dbReference type="GeneTree" id="ENSGT00940000157467"/>
<keyword evidence="7" id="KW-1015">Disulfide bond</keyword>
<dbReference type="GO" id="GO:0042730">
    <property type="term" value="P:fibrinolysis"/>
    <property type="evidence" value="ECO:0007669"/>
    <property type="project" value="TreeGrafter"/>
</dbReference>
<dbReference type="GO" id="GO:0070527">
    <property type="term" value="P:platelet aggregation"/>
    <property type="evidence" value="ECO:0007669"/>
    <property type="project" value="TreeGrafter"/>
</dbReference>
<name>A0A8C6KMI9_NOTFU</name>
<keyword evidence="2" id="KW-0964">Secreted</keyword>
<evidence type="ECO:0000256" key="1">
    <source>
        <dbReference type="ARBA" id="ARBA00004613"/>
    </source>
</evidence>
<accession>A0A8C6KMI9</accession>
<proteinExistence type="predicted"/>
<dbReference type="Gene3D" id="1.20.5.50">
    <property type="match status" value="2"/>
</dbReference>
<evidence type="ECO:0000256" key="2">
    <source>
        <dbReference type="ARBA" id="ARBA00022525"/>
    </source>
</evidence>
<feature type="domain" description="Fibrinogen alpha/beta/gamma chain coiled coil" evidence="11">
    <location>
        <begin position="41"/>
        <end position="185"/>
    </location>
</feature>
<evidence type="ECO:0000313" key="12">
    <source>
        <dbReference type="Ensembl" id="ENSNFUP00015006964.1"/>
    </source>
</evidence>
<feature type="coiled-coil region" evidence="9">
    <location>
        <begin position="124"/>
        <end position="203"/>
    </location>
</feature>
<evidence type="ECO:0000256" key="10">
    <source>
        <dbReference type="SAM" id="SignalP"/>
    </source>
</evidence>
<organism evidence="12 13">
    <name type="scientific">Nothobranchius furzeri</name>
    <name type="common">Turquoise killifish</name>
    <dbReference type="NCBI Taxonomy" id="105023"/>
    <lineage>
        <taxon>Eukaryota</taxon>
        <taxon>Metazoa</taxon>
        <taxon>Chordata</taxon>
        <taxon>Craniata</taxon>
        <taxon>Vertebrata</taxon>
        <taxon>Euteleostomi</taxon>
        <taxon>Actinopterygii</taxon>
        <taxon>Neopterygii</taxon>
        <taxon>Teleostei</taxon>
        <taxon>Neoteleostei</taxon>
        <taxon>Acanthomorphata</taxon>
        <taxon>Ovalentaria</taxon>
        <taxon>Atherinomorphae</taxon>
        <taxon>Cyprinodontiformes</taxon>
        <taxon>Nothobranchiidae</taxon>
        <taxon>Nothobranchius</taxon>
    </lineage>
</organism>
<dbReference type="PANTHER" id="PTHR47221:SF6">
    <property type="entry name" value="FIBRINOGEN ALPHA CHAIN"/>
    <property type="match status" value="1"/>
</dbReference>